<evidence type="ECO:0000313" key="2">
    <source>
        <dbReference type="Proteomes" id="UP000886501"/>
    </source>
</evidence>
<organism evidence="1 2">
    <name type="scientific">Thelephora ganbajun</name>
    <name type="common">Ganba fungus</name>
    <dbReference type="NCBI Taxonomy" id="370292"/>
    <lineage>
        <taxon>Eukaryota</taxon>
        <taxon>Fungi</taxon>
        <taxon>Dikarya</taxon>
        <taxon>Basidiomycota</taxon>
        <taxon>Agaricomycotina</taxon>
        <taxon>Agaricomycetes</taxon>
        <taxon>Thelephorales</taxon>
        <taxon>Thelephoraceae</taxon>
        <taxon>Thelephora</taxon>
    </lineage>
</organism>
<reference evidence="1" key="2">
    <citation type="journal article" date="2020" name="Nat. Commun.">
        <title>Large-scale genome sequencing of mycorrhizal fungi provides insights into the early evolution of symbiotic traits.</title>
        <authorList>
            <person name="Miyauchi S."/>
            <person name="Kiss E."/>
            <person name="Kuo A."/>
            <person name="Drula E."/>
            <person name="Kohler A."/>
            <person name="Sanchez-Garcia M."/>
            <person name="Morin E."/>
            <person name="Andreopoulos B."/>
            <person name="Barry K.W."/>
            <person name="Bonito G."/>
            <person name="Buee M."/>
            <person name="Carver A."/>
            <person name="Chen C."/>
            <person name="Cichocki N."/>
            <person name="Clum A."/>
            <person name="Culley D."/>
            <person name="Crous P.W."/>
            <person name="Fauchery L."/>
            <person name="Girlanda M."/>
            <person name="Hayes R.D."/>
            <person name="Keri Z."/>
            <person name="LaButti K."/>
            <person name="Lipzen A."/>
            <person name="Lombard V."/>
            <person name="Magnuson J."/>
            <person name="Maillard F."/>
            <person name="Murat C."/>
            <person name="Nolan M."/>
            <person name="Ohm R.A."/>
            <person name="Pangilinan J."/>
            <person name="Pereira M.F."/>
            <person name="Perotto S."/>
            <person name="Peter M."/>
            <person name="Pfister S."/>
            <person name="Riley R."/>
            <person name="Sitrit Y."/>
            <person name="Stielow J.B."/>
            <person name="Szollosi G."/>
            <person name="Zifcakova L."/>
            <person name="Stursova M."/>
            <person name="Spatafora J.W."/>
            <person name="Tedersoo L."/>
            <person name="Vaario L.M."/>
            <person name="Yamada A."/>
            <person name="Yan M."/>
            <person name="Wang P."/>
            <person name="Xu J."/>
            <person name="Bruns T."/>
            <person name="Baldrian P."/>
            <person name="Vilgalys R."/>
            <person name="Dunand C."/>
            <person name="Henrissat B."/>
            <person name="Grigoriev I.V."/>
            <person name="Hibbett D."/>
            <person name="Nagy L.G."/>
            <person name="Martin F.M."/>
        </authorList>
    </citation>
    <scope>NUCLEOTIDE SEQUENCE</scope>
    <source>
        <strain evidence="1">P2</strain>
    </source>
</reference>
<dbReference type="EMBL" id="MU118086">
    <property type="protein sequence ID" value="KAF9645565.1"/>
    <property type="molecule type" value="Genomic_DNA"/>
</dbReference>
<proteinExistence type="predicted"/>
<name>A0ACB6Z797_THEGA</name>
<gene>
    <name evidence="1" type="ORF">BDM02DRAFT_3101156</name>
</gene>
<protein>
    <submittedName>
        <fullName evidence="1">Kinase-like protein</fullName>
    </submittedName>
</protein>
<evidence type="ECO:0000313" key="1">
    <source>
        <dbReference type="EMBL" id="KAF9645565.1"/>
    </source>
</evidence>
<keyword evidence="2" id="KW-1185">Reference proteome</keyword>
<dbReference type="Proteomes" id="UP000886501">
    <property type="component" value="Unassembled WGS sequence"/>
</dbReference>
<accession>A0ACB6Z797</accession>
<sequence length="167" mass="18206">VAKGLGYIHSCDVIHGDLKGVRGTTYSLTLANIPVDATGNARIVDFGLATVARDINLLVSNTDRRGIAAQYAAPEILRNNGCYSKESDVFSFGMVTIEVFTGKIPFSDLSIAAAATSINTGKRPKRPSHPSLIDDLWALTQHCWKEEPQDRPQMDEVIKPLSVFLFS</sequence>
<reference evidence="1" key="1">
    <citation type="submission" date="2019-10" db="EMBL/GenBank/DDBJ databases">
        <authorList>
            <consortium name="DOE Joint Genome Institute"/>
            <person name="Kuo A."/>
            <person name="Miyauchi S."/>
            <person name="Kiss E."/>
            <person name="Drula E."/>
            <person name="Kohler A."/>
            <person name="Sanchez-Garcia M."/>
            <person name="Andreopoulos B."/>
            <person name="Barry K.W."/>
            <person name="Bonito G."/>
            <person name="Buee M."/>
            <person name="Carver A."/>
            <person name="Chen C."/>
            <person name="Cichocki N."/>
            <person name="Clum A."/>
            <person name="Culley D."/>
            <person name="Crous P.W."/>
            <person name="Fauchery L."/>
            <person name="Girlanda M."/>
            <person name="Hayes R."/>
            <person name="Keri Z."/>
            <person name="Labutti K."/>
            <person name="Lipzen A."/>
            <person name="Lombard V."/>
            <person name="Magnuson J."/>
            <person name="Maillard F."/>
            <person name="Morin E."/>
            <person name="Murat C."/>
            <person name="Nolan M."/>
            <person name="Ohm R."/>
            <person name="Pangilinan J."/>
            <person name="Pereira M."/>
            <person name="Perotto S."/>
            <person name="Peter M."/>
            <person name="Riley R."/>
            <person name="Sitrit Y."/>
            <person name="Stielow B."/>
            <person name="Szollosi G."/>
            <person name="Zifcakova L."/>
            <person name="Stursova M."/>
            <person name="Spatafora J.W."/>
            <person name="Tedersoo L."/>
            <person name="Vaario L.-M."/>
            <person name="Yamada A."/>
            <person name="Yan M."/>
            <person name="Wang P."/>
            <person name="Xu J."/>
            <person name="Bruns T."/>
            <person name="Baldrian P."/>
            <person name="Vilgalys R."/>
            <person name="Henrissat B."/>
            <person name="Grigoriev I.V."/>
            <person name="Hibbett D."/>
            <person name="Nagy L.G."/>
            <person name="Martin F.M."/>
        </authorList>
    </citation>
    <scope>NUCLEOTIDE SEQUENCE</scope>
    <source>
        <strain evidence="1">P2</strain>
    </source>
</reference>
<comment type="caution">
    <text evidence="1">The sequence shown here is derived from an EMBL/GenBank/DDBJ whole genome shotgun (WGS) entry which is preliminary data.</text>
</comment>
<feature type="non-terminal residue" evidence="1">
    <location>
        <position position="1"/>
    </location>
</feature>